<gene>
    <name evidence="1" type="primary">ck381</name>
</gene>
<name>A0A6G8MY02_9VIRU</name>
<sequence length="127" mass="14464">MSSRHEVLNKDDNTVTIKMAVPDYVRLVTAIKRYNCILASARAHYQKKAKKDPSTVRNRNRSSLTTIFHLLDIPPPFRHSIDINLCDYEPIAPPSYPPEKIEVPKSILKTPSTKSLRVKHKVKFAGV</sequence>
<reference evidence="1" key="1">
    <citation type="submission" date="2019-12" db="EMBL/GenBank/DDBJ databases">
        <title>The DNA Methylation Landscape of Giant Viruses.</title>
        <authorList>
            <person name="Jeudy S."/>
            <person name="Rigou S."/>
            <person name="Alempic J.-M."/>
            <person name="Claverie J.-M."/>
            <person name="Abergel C."/>
            <person name="Legendre M."/>
        </authorList>
    </citation>
    <scope>NUCLEOTIDE SEQUENCE</scope>
    <source>
        <strain evidence="1">P4</strain>
    </source>
</reference>
<proteinExistence type="predicted"/>
<evidence type="ECO:0000313" key="2">
    <source>
        <dbReference type="Proteomes" id="UP001224087"/>
    </source>
</evidence>
<evidence type="ECO:0000313" key="1">
    <source>
        <dbReference type="EMBL" id="QIN54506.1"/>
    </source>
</evidence>
<dbReference type="EMBL" id="MN873693">
    <property type="protein sequence ID" value="QIN54506.1"/>
    <property type="molecule type" value="Genomic_DNA"/>
</dbReference>
<keyword evidence="2" id="KW-1185">Reference proteome</keyword>
<protein>
    <submittedName>
        <fullName evidence="1">Uncharacterized protein</fullName>
    </submittedName>
</protein>
<dbReference type="Proteomes" id="UP001224087">
    <property type="component" value="Segment"/>
</dbReference>
<organism evidence="1 2">
    <name type="scientific">Cedratvirus kamchatka</name>
    <dbReference type="NCBI Taxonomy" id="2716914"/>
    <lineage>
        <taxon>Viruses</taxon>
        <taxon>Pithoviruses</taxon>
        <taxon>Orthocedratvirinae</taxon>
        <taxon>Alphacedratvirus</taxon>
        <taxon>Alphacedratvirus rossiense</taxon>
    </lineage>
</organism>
<accession>A0A6G8MY02</accession>